<name>A0A552UFK9_9SPHN</name>
<dbReference type="InterPro" id="IPR010865">
    <property type="entry name" value="DUF1499"/>
</dbReference>
<feature type="transmembrane region" description="Helical" evidence="1">
    <location>
        <begin position="80"/>
        <end position="98"/>
    </location>
</feature>
<reference evidence="2 3" key="1">
    <citation type="submission" date="2019-07" db="EMBL/GenBank/DDBJ databases">
        <title>Novel species isolated from glacier.</title>
        <authorList>
            <person name="Liu Q."/>
            <person name="Xin Y.-H."/>
        </authorList>
    </citation>
    <scope>NUCLEOTIDE SEQUENCE [LARGE SCALE GENOMIC DNA]</scope>
    <source>
        <strain evidence="2 3">LB1R16</strain>
    </source>
</reference>
<accession>A0A552UFK9</accession>
<dbReference type="Proteomes" id="UP000317894">
    <property type="component" value="Unassembled WGS sequence"/>
</dbReference>
<organism evidence="2 3">
    <name type="scientific">Glacieibacterium frigidum</name>
    <dbReference type="NCBI Taxonomy" id="2593303"/>
    <lineage>
        <taxon>Bacteria</taxon>
        <taxon>Pseudomonadati</taxon>
        <taxon>Pseudomonadota</taxon>
        <taxon>Alphaproteobacteria</taxon>
        <taxon>Sphingomonadales</taxon>
        <taxon>Sphingosinicellaceae</taxon>
        <taxon>Glacieibacterium</taxon>
    </lineage>
</organism>
<proteinExistence type="predicted"/>
<evidence type="ECO:0000313" key="3">
    <source>
        <dbReference type="Proteomes" id="UP000317894"/>
    </source>
</evidence>
<gene>
    <name evidence="2" type="ORF">FMM06_01885</name>
</gene>
<feature type="transmembrane region" description="Helical" evidence="1">
    <location>
        <begin position="23"/>
        <end position="45"/>
    </location>
</feature>
<keyword evidence="1" id="KW-0472">Membrane</keyword>
<dbReference type="AlphaFoldDB" id="A0A552UFK9"/>
<comment type="caution">
    <text evidence="2">The sequence shown here is derived from an EMBL/GenBank/DDBJ whole genome shotgun (WGS) entry which is preliminary data.</text>
</comment>
<protein>
    <submittedName>
        <fullName evidence="2">DUF1499 domain-containing protein</fullName>
    </submittedName>
</protein>
<evidence type="ECO:0000256" key="1">
    <source>
        <dbReference type="SAM" id="Phobius"/>
    </source>
</evidence>
<keyword evidence="3" id="KW-1185">Reference proteome</keyword>
<dbReference type="EMBL" id="VJWA01000001">
    <property type="protein sequence ID" value="TRW16984.1"/>
    <property type="molecule type" value="Genomic_DNA"/>
</dbReference>
<keyword evidence="1" id="KW-1133">Transmembrane helix</keyword>
<feature type="transmembrane region" description="Helical" evidence="1">
    <location>
        <begin position="51"/>
        <end position="73"/>
    </location>
</feature>
<evidence type="ECO:0000313" key="2">
    <source>
        <dbReference type="EMBL" id="TRW16984.1"/>
    </source>
</evidence>
<dbReference type="Pfam" id="PF07386">
    <property type="entry name" value="DUF1499"/>
    <property type="match status" value="1"/>
</dbReference>
<dbReference type="OrthoDB" id="1523552at2"/>
<keyword evidence="1" id="KW-0812">Transmembrane</keyword>
<sequence>MASPPISSADAAVPRTSSWPLRLALITLVAAILVIAAGPLTAAGAPWQLGLALFALGGLVAGVGALIVAVYALRKRGPSALMGVAAVAGLIAFGVLALKIAEGRSVPRIHDITTDTRDPPPFQALLAERGENVSPAAYDGEAVAAAQRTAYPDLTGVLLTEDPAAAFDKALAATREMGWRIVLADAAAGRIEAVATVPWWGFKDDVVVRVRPDAGGSRVDVRSKSRVGEGDMGVNAERIRAYLAKLS</sequence>
<dbReference type="RefSeq" id="WP_143554528.1">
    <property type="nucleotide sequence ID" value="NZ_VJWA01000001.1"/>
</dbReference>